<name>A0A067SL13_GALM3</name>
<dbReference type="AlphaFoldDB" id="A0A067SL13"/>
<feature type="compositionally biased region" description="Acidic residues" evidence="1">
    <location>
        <begin position="297"/>
        <end position="311"/>
    </location>
</feature>
<feature type="compositionally biased region" description="Basic and acidic residues" evidence="1">
    <location>
        <begin position="281"/>
        <end position="296"/>
    </location>
</feature>
<feature type="compositionally biased region" description="Acidic residues" evidence="1">
    <location>
        <begin position="370"/>
        <end position="383"/>
    </location>
</feature>
<feature type="compositionally biased region" description="Basic and acidic residues" evidence="1">
    <location>
        <begin position="327"/>
        <end position="336"/>
    </location>
</feature>
<evidence type="ECO:0000313" key="3">
    <source>
        <dbReference type="Proteomes" id="UP000027222"/>
    </source>
</evidence>
<keyword evidence="3" id="KW-1185">Reference proteome</keyword>
<reference evidence="3" key="1">
    <citation type="journal article" date="2014" name="Proc. Natl. Acad. Sci. U.S.A.">
        <title>Extensive sampling of basidiomycete genomes demonstrates inadequacy of the white-rot/brown-rot paradigm for wood decay fungi.</title>
        <authorList>
            <person name="Riley R."/>
            <person name="Salamov A.A."/>
            <person name="Brown D.W."/>
            <person name="Nagy L.G."/>
            <person name="Floudas D."/>
            <person name="Held B.W."/>
            <person name="Levasseur A."/>
            <person name="Lombard V."/>
            <person name="Morin E."/>
            <person name="Otillar R."/>
            <person name="Lindquist E.A."/>
            <person name="Sun H."/>
            <person name="LaButti K.M."/>
            <person name="Schmutz J."/>
            <person name="Jabbour D."/>
            <person name="Luo H."/>
            <person name="Baker S.E."/>
            <person name="Pisabarro A.G."/>
            <person name="Walton J.D."/>
            <person name="Blanchette R.A."/>
            <person name="Henrissat B."/>
            <person name="Martin F."/>
            <person name="Cullen D."/>
            <person name="Hibbett D.S."/>
            <person name="Grigoriev I.V."/>
        </authorList>
    </citation>
    <scope>NUCLEOTIDE SEQUENCE [LARGE SCALE GENOMIC DNA]</scope>
    <source>
        <strain evidence="3">CBS 339.88</strain>
    </source>
</reference>
<gene>
    <name evidence="2" type="ORF">GALMADRAFT_281859</name>
</gene>
<proteinExistence type="predicted"/>
<dbReference type="OrthoDB" id="2610860at2759"/>
<feature type="region of interest" description="Disordered" evidence="1">
    <location>
        <begin position="281"/>
        <end position="348"/>
    </location>
</feature>
<sequence>MSASVVYRNYRPPGDRSNKPRRLCRAIGLANAFSRQYNPRRIETPFYGPWGDLFCSIVQGQTNLLVFPQLNLYRFRDNAVPLNFNSSVATQSAPKGNTDEVLPDFGFVATFWEPRGVDNTGINEPDNATPDANPPEANPIPNNQSDADPLASNPPYSDLDDDDDDDLLEWHQLKVTSSFVVGLGELKRPPPRNIEDPDIFIAELDSTLVRAVEAVEGQAALLFNSKVYDELDELLLIAVSGEWFQWKIAHRENYVLPKVLPKHWVRDFYRRALVAALAKLEEEERKEEEAKAREAQDASEDDDSEGNEEESNGGNPLEDGEEGNDGIQDHSRHVEDGEGGDAENEDAGDVDSLLAIFKEIKESGTHTADEEAEEAPQEADEENADGHSDAGNDAPASALPVNRPINRFEGLTGDQFEKEVDDIESAWPSASGDNIMGWSRWVRLGTPASNQRLYLMDQFLRKQLALATDANLARRPAPNNPEVDAWLDA</sequence>
<dbReference type="Proteomes" id="UP000027222">
    <property type="component" value="Unassembled WGS sequence"/>
</dbReference>
<organism evidence="2 3">
    <name type="scientific">Galerina marginata (strain CBS 339.88)</name>
    <dbReference type="NCBI Taxonomy" id="685588"/>
    <lineage>
        <taxon>Eukaryota</taxon>
        <taxon>Fungi</taxon>
        <taxon>Dikarya</taxon>
        <taxon>Basidiomycota</taxon>
        <taxon>Agaricomycotina</taxon>
        <taxon>Agaricomycetes</taxon>
        <taxon>Agaricomycetidae</taxon>
        <taxon>Agaricales</taxon>
        <taxon>Agaricineae</taxon>
        <taxon>Strophariaceae</taxon>
        <taxon>Galerina</taxon>
    </lineage>
</organism>
<feature type="region of interest" description="Disordered" evidence="1">
    <location>
        <begin position="364"/>
        <end position="403"/>
    </location>
</feature>
<feature type="compositionally biased region" description="Acidic residues" evidence="1">
    <location>
        <begin position="337"/>
        <end position="348"/>
    </location>
</feature>
<evidence type="ECO:0000313" key="2">
    <source>
        <dbReference type="EMBL" id="KDR71645.1"/>
    </source>
</evidence>
<evidence type="ECO:0000256" key="1">
    <source>
        <dbReference type="SAM" id="MobiDB-lite"/>
    </source>
</evidence>
<dbReference type="HOGENOM" id="CLU_589274_0_0_1"/>
<protein>
    <submittedName>
        <fullName evidence="2">Uncharacterized protein</fullName>
    </submittedName>
</protein>
<accession>A0A067SL13</accession>
<feature type="region of interest" description="Disordered" evidence="1">
    <location>
        <begin position="116"/>
        <end position="163"/>
    </location>
</feature>
<dbReference type="EMBL" id="KL142392">
    <property type="protein sequence ID" value="KDR71645.1"/>
    <property type="molecule type" value="Genomic_DNA"/>
</dbReference>